<comment type="caution">
    <text evidence="4">The sequence shown here is derived from an EMBL/GenBank/DDBJ whole genome shotgun (WGS) entry which is preliminary data.</text>
</comment>
<dbReference type="InterPro" id="IPR036163">
    <property type="entry name" value="HMA_dom_sf"/>
</dbReference>
<reference evidence="4 5" key="1">
    <citation type="submission" date="2019-08" db="EMBL/GenBank/DDBJ databases">
        <title>Bradymonadales sp. TMQ2.</title>
        <authorList>
            <person name="Liang Q."/>
        </authorList>
    </citation>
    <scope>NUCLEOTIDE SEQUENCE [LARGE SCALE GENOMIC DNA]</scope>
    <source>
        <strain evidence="4 5">TMQ2</strain>
    </source>
</reference>
<dbReference type="InterPro" id="IPR001802">
    <property type="entry name" value="MerP/CopZ"/>
</dbReference>
<proteinExistence type="predicted"/>
<dbReference type="GO" id="GO:0005507">
    <property type="term" value="F:copper ion binding"/>
    <property type="evidence" value="ECO:0007669"/>
    <property type="project" value="InterPro"/>
</dbReference>
<organism evidence="4 5">
    <name type="scientific">Lujinxingia vulgaris</name>
    <dbReference type="NCBI Taxonomy" id="2600176"/>
    <lineage>
        <taxon>Bacteria</taxon>
        <taxon>Deltaproteobacteria</taxon>
        <taxon>Bradymonadales</taxon>
        <taxon>Lujinxingiaceae</taxon>
        <taxon>Lujinxingia</taxon>
    </lineage>
</organism>
<protein>
    <submittedName>
        <fullName evidence="4">Heavy-metal-associated domain-containing protein</fullName>
    </submittedName>
</protein>
<evidence type="ECO:0000313" key="5">
    <source>
        <dbReference type="Proteomes" id="UP000321046"/>
    </source>
</evidence>
<dbReference type="PROSITE" id="PS01047">
    <property type="entry name" value="HMA_1"/>
    <property type="match status" value="1"/>
</dbReference>
<dbReference type="EMBL" id="VOSL01000059">
    <property type="protein sequence ID" value="TXD33808.1"/>
    <property type="molecule type" value="Genomic_DNA"/>
</dbReference>
<evidence type="ECO:0000259" key="3">
    <source>
        <dbReference type="PROSITE" id="PS50846"/>
    </source>
</evidence>
<dbReference type="SUPFAM" id="SSF55008">
    <property type="entry name" value="HMA, heavy metal-associated domain"/>
    <property type="match status" value="1"/>
</dbReference>
<dbReference type="PRINTS" id="PR00946">
    <property type="entry name" value="HGSCAVENGER"/>
</dbReference>
<dbReference type="PANTHER" id="PTHR46594:SF4">
    <property type="entry name" value="P-TYPE CATION-TRANSPORTING ATPASE"/>
    <property type="match status" value="1"/>
</dbReference>
<dbReference type="NCBIfam" id="TIGR00003">
    <property type="entry name" value="copper ion binding protein"/>
    <property type="match status" value="1"/>
</dbReference>
<gene>
    <name evidence="4" type="ORF">FRC96_15165</name>
</gene>
<dbReference type="Pfam" id="PF00403">
    <property type="entry name" value="HMA"/>
    <property type="match status" value="1"/>
</dbReference>
<dbReference type="Gene3D" id="3.30.70.100">
    <property type="match status" value="1"/>
</dbReference>
<sequence>MTTLQKTLHVKGMSCGNCARHVEKAVGELDGVETVAVTLDQEQVTVVYRDDATTLGAISKAIEDADYEVAGEVEA</sequence>
<dbReference type="InterPro" id="IPR017969">
    <property type="entry name" value="Heavy-metal-associated_CS"/>
</dbReference>
<dbReference type="OrthoDB" id="9801832at2"/>
<evidence type="ECO:0000256" key="2">
    <source>
        <dbReference type="ARBA" id="ARBA00023008"/>
    </source>
</evidence>
<evidence type="ECO:0000313" key="4">
    <source>
        <dbReference type="EMBL" id="TXD33808.1"/>
    </source>
</evidence>
<dbReference type="CDD" id="cd00371">
    <property type="entry name" value="HMA"/>
    <property type="match status" value="1"/>
</dbReference>
<dbReference type="FunFam" id="3.30.70.100:FF:000001">
    <property type="entry name" value="ATPase copper transporting beta"/>
    <property type="match status" value="1"/>
</dbReference>
<dbReference type="InterPro" id="IPR006122">
    <property type="entry name" value="HMA_Cu_ion-bd"/>
</dbReference>
<dbReference type="RefSeq" id="WP_146975634.1">
    <property type="nucleotide sequence ID" value="NZ_VOSL01000059.1"/>
</dbReference>
<dbReference type="PROSITE" id="PS50846">
    <property type="entry name" value="HMA_2"/>
    <property type="match status" value="1"/>
</dbReference>
<dbReference type="PANTHER" id="PTHR46594">
    <property type="entry name" value="P-TYPE CATION-TRANSPORTING ATPASE"/>
    <property type="match status" value="1"/>
</dbReference>
<dbReference type="Proteomes" id="UP000321046">
    <property type="component" value="Unassembled WGS sequence"/>
</dbReference>
<keyword evidence="2" id="KW-0186">Copper</keyword>
<keyword evidence="1" id="KW-0479">Metal-binding</keyword>
<name>A0A5C6X3Z8_9DELT</name>
<feature type="domain" description="HMA" evidence="3">
    <location>
        <begin position="4"/>
        <end position="70"/>
    </location>
</feature>
<evidence type="ECO:0000256" key="1">
    <source>
        <dbReference type="ARBA" id="ARBA00022723"/>
    </source>
</evidence>
<dbReference type="AlphaFoldDB" id="A0A5C6X3Z8"/>
<dbReference type="InterPro" id="IPR006121">
    <property type="entry name" value="HMA_dom"/>
</dbReference>
<accession>A0A5C6X3Z8</accession>